<dbReference type="EMBL" id="CAVMJV010000079">
    <property type="protein sequence ID" value="CAK5089884.1"/>
    <property type="molecule type" value="Genomic_DNA"/>
</dbReference>
<name>A0ACB1AED1_MELEN</name>
<accession>A0ACB1AED1</accession>
<evidence type="ECO:0000313" key="2">
    <source>
        <dbReference type="Proteomes" id="UP001497535"/>
    </source>
</evidence>
<proteinExistence type="predicted"/>
<protein>
    <submittedName>
        <fullName evidence="1">Uncharacterized protein</fullName>
    </submittedName>
</protein>
<reference evidence="1" key="1">
    <citation type="submission" date="2023-11" db="EMBL/GenBank/DDBJ databases">
        <authorList>
            <person name="Poullet M."/>
        </authorList>
    </citation>
    <scope>NUCLEOTIDE SEQUENCE</scope>
    <source>
        <strain evidence="1">E1834</strain>
    </source>
</reference>
<gene>
    <name evidence="1" type="ORF">MENTE1834_LOCUS37635</name>
</gene>
<dbReference type="Proteomes" id="UP001497535">
    <property type="component" value="Unassembled WGS sequence"/>
</dbReference>
<sequence>MMRYRVEQLERDSIHSQIRALQQNNATLLTQIQQTNATLQTQIQQGSSNYTANAGIIIAAISVVATTVFGLGGIILTIYLSKKS</sequence>
<organism evidence="1 2">
    <name type="scientific">Meloidogyne enterolobii</name>
    <name type="common">Root-knot nematode worm</name>
    <name type="synonym">Meloidogyne mayaguensis</name>
    <dbReference type="NCBI Taxonomy" id="390850"/>
    <lineage>
        <taxon>Eukaryota</taxon>
        <taxon>Metazoa</taxon>
        <taxon>Ecdysozoa</taxon>
        <taxon>Nematoda</taxon>
        <taxon>Chromadorea</taxon>
        <taxon>Rhabditida</taxon>
        <taxon>Tylenchina</taxon>
        <taxon>Tylenchomorpha</taxon>
        <taxon>Tylenchoidea</taxon>
        <taxon>Meloidogynidae</taxon>
        <taxon>Meloidogyninae</taxon>
        <taxon>Meloidogyne</taxon>
    </lineage>
</organism>
<evidence type="ECO:0000313" key="1">
    <source>
        <dbReference type="EMBL" id="CAK5089884.1"/>
    </source>
</evidence>
<keyword evidence="2" id="KW-1185">Reference proteome</keyword>
<comment type="caution">
    <text evidence="1">The sequence shown here is derived from an EMBL/GenBank/DDBJ whole genome shotgun (WGS) entry which is preliminary data.</text>
</comment>